<name>A0A0F5YEF1_9CYAN</name>
<sequence length="70" mass="8207">MTNLNVDDDFWASDSESIARYIHDQVGIIEDYHCEIDWSLVETVCLAPAAVPPKYKWLRNLLKIMDLYFD</sequence>
<evidence type="ECO:0000313" key="2">
    <source>
        <dbReference type="Proteomes" id="UP000033607"/>
    </source>
</evidence>
<reference evidence="1 2" key="1">
    <citation type="submission" date="2015-06" db="EMBL/GenBank/DDBJ databases">
        <title>Draft genome assembly of filamentous brackish cyanobacterium Limnoraphis robusta strain CS-951.</title>
        <authorList>
            <person name="Willis A."/>
            <person name="Parks M."/>
            <person name="Burford M.A."/>
        </authorList>
    </citation>
    <scope>NUCLEOTIDE SEQUENCE [LARGE SCALE GENOMIC DNA]</scope>
    <source>
        <strain evidence="1 2">CS-951</strain>
    </source>
</reference>
<organism evidence="1 2">
    <name type="scientific">Limnoraphis robusta CS-951</name>
    <dbReference type="NCBI Taxonomy" id="1637645"/>
    <lineage>
        <taxon>Bacteria</taxon>
        <taxon>Bacillati</taxon>
        <taxon>Cyanobacteriota</taxon>
        <taxon>Cyanophyceae</taxon>
        <taxon>Oscillatoriophycideae</taxon>
        <taxon>Oscillatoriales</taxon>
        <taxon>Sirenicapillariaceae</taxon>
        <taxon>Limnoraphis</taxon>
    </lineage>
</organism>
<evidence type="ECO:0000313" key="1">
    <source>
        <dbReference type="EMBL" id="KKD37256.1"/>
    </source>
</evidence>
<dbReference type="OrthoDB" id="463331at2"/>
<comment type="caution">
    <text evidence="1">The sequence shown here is derived from an EMBL/GenBank/DDBJ whole genome shotgun (WGS) entry which is preliminary data.</text>
</comment>
<dbReference type="AlphaFoldDB" id="A0A0F5YEF1"/>
<dbReference type="Proteomes" id="UP000033607">
    <property type="component" value="Unassembled WGS sequence"/>
</dbReference>
<proteinExistence type="predicted"/>
<accession>A0A0F5YEF1</accession>
<dbReference type="RefSeq" id="WP_046279440.1">
    <property type="nucleotide sequence ID" value="NZ_LATL02000334.1"/>
</dbReference>
<protein>
    <submittedName>
        <fullName evidence="1">Uncharacterized protein</fullName>
    </submittedName>
</protein>
<gene>
    <name evidence="1" type="ORF">WN50_15370</name>
</gene>
<dbReference type="EMBL" id="LATL02000334">
    <property type="protein sequence ID" value="KKD37256.1"/>
    <property type="molecule type" value="Genomic_DNA"/>
</dbReference>